<accession>A0A4Y6PWD9</accession>
<dbReference type="SUPFAM" id="SSF53300">
    <property type="entry name" value="vWA-like"/>
    <property type="match status" value="1"/>
</dbReference>
<gene>
    <name evidence="2" type="ORF">FIV42_15285</name>
</gene>
<evidence type="ECO:0000259" key="1">
    <source>
        <dbReference type="PROSITE" id="PS50234"/>
    </source>
</evidence>
<dbReference type="OrthoDB" id="9806395at2"/>
<dbReference type="InterPro" id="IPR036465">
    <property type="entry name" value="vWFA_dom_sf"/>
</dbReference>
<dbReference type="Pfam" id="PF00092">
    <property type="entry name" value="VWA"/>
    <property type="match status" value="1"/>
</dbReference>
<dbReference type="Gene3D" id="3.40.50.410">
    <property type="entry name" value="von Willebrand factor, type A domain"/>
    <property type="match status" value="1"/>
</dbReference>
<dbReference type="PROSITE" id="PS50234">
    <property type="entry name" value="VWFA"/>
    <property type="match status" value="1"/>
</dbReference>
<dbReference type="PANTHER" id="PTHR10579:SF43">
    <property type="entry name" value="ZINC FINGER (C3HC4-TYPE RING FINGER) FAMILY PROTEIN"/>
    <property type="match status" value="1"/>
</dbReference>
<dbReference type="RefSeq" id="WP_141198532.1">
    <property type="nucleotide sequence ID" value="NZ_CP041186.1"/>
</dbReference>
<accession>A0A5B8YAY5</accession>
<dbReference type="InterPro" id="IPR011392">
    <property type="entry name" value="Tellurite-R_TerY"/>
</dbReference>
<keyword evidence="3" id="KW-1185">Reference proteome</keyword>
<dbReference type="InterPro" id="IPR002035">
    <property type="entry name" value="VWF_A"/>
</dbReference>
<protein>
    <submittedName>
        <fullName evidence="2">VWA domain-containing protein</fullName>
    </submittedName>
</protein>
<reference evidence="2 3" key="1">
    <citation type="submission" date="2019-06" db="EMBL/GenBank/DDBJ databases">
        <title>Persicimonas caeni gen. nov., sp. nov., a predatory bacterium isolated from solar saltern.</title>
        <authorList>
            <person name="Wang S."/>
        </authorList>
    </citation>
    <scope>NUCLEOTIDE SEQUENCE [LARGE SCALE GENOMIC DNA]</scope>
    <source>
        <strain evidence="2 3">YN101</strain>
    </source>
</reference>
<dbReference type="InterPro" id="IPR051266">
    <property type="entry name" value="CLCR"/>
</dbReference>
<evidence type="ECO:0000313" key="3">
    <source>
        <dbReference type="Proteomes" id="UP000315995"/>
    </source>
</evidence>
<dbReference type="PANTHER" id="PTHR10579">
    <property type="entry name" value="CALCIUM-ACTIVATED CHLORIDE CHANNEL REGULATOR"/>
    <property type="match status" value="1"/>
</dbReference>
<feature type="domain" description="VWFA" evidence="1">
    <location>
        <begin position="19"/>
        <end position="193"/>
    </location>
</feature>
<dbReference type="SMART" id="SM00327">
    <property type="entry name" value="VWA"/>
    <property type="match status" value="1"/>
</dbReference>
<dbReference type="PIRSF" id="PIRSF020634">
    <property type="entry name" value="TerY_vWA"/>
    <property type="match status" value="1"/>
</dbReference>
<evidence type="ECO:0000313" key="2">
    <source>
        <dbReference type="EMBL" id="QDG52055.1"/>
    </source>
</evidence>
<dbReference type="AlphaFoldDB" id="A0A4Y6PWD9"/>
<dbReference type="EMBL" id="CP041186">
    <property type="protein sequence ID" value="QDG52055.1"/>
    <property type="molecule type" value="Genomic_DNA"/>
</dbReference>
<organism evidence="2 3">
    <name type="scientific">Persicimonas caeni</name>
    <dbReference type="NCBI Taxonomy" id="2292766"/>
    <lineage>
        <taxon>Bacteria</taxon>
        <taxon>Deltaproteobacteria</taxon>
        <taxon>Bradymonadales</taxon>
        <taxon>Bradymonadaceae</taxon>
        <taxon>Persicimonas</taxon>
    </lineage>
</organism>
<dbReference type="Proteomes" id="UP000315995">
    <property type="component" value="Chromosome"/>
</dbReference>
<proteinExistence type="predicted"/>
<name>A0A4Y6PWD9_PERCE</name>
<sequence length="221" mass="24400">MQEKSKFNEFTVSSARQLPVILLADVSGSMSVEGKIDALNRSVSEMIETFGDEDDLRAEIHVAVITFGGEAKLHTPLTSAGETSWESMHAGGGTPMGQAMEMAAELIENREAIDSHAYRPTVVLVSDGQPTDDWRQGLKRLSHEGRASKADRMALAIGADADEQMLRKFLNNPEKPIYRADDASRIKNFFDLVTMTVTMRSRSVNPNEIPEMDNPFGLEEL</sequence>